<organism evidence="1 2">
    <name type="scientific">Pedobacter ginsengiterrae</name>
    <dbReference type="NCBI Taxonomy" id="871696"/>
    <lineage>
        <taxon>Bacteria</taxon>
        <taxon>Pseudomonadati</taxon>
        <taxon>Bacteroidota</taxon>
        <taxon>Sphingobacteriia</taxon>
        <taxon>Sphingobacteriales</taxon>
        <taxon>Sphingobacteriaceae</taxon>
        <taxon>Pedobacter</taxon>
    </lineage>
</organism>
<comment type="caution">
    <text evidence="1">The sequence shown here is derived from an EMBL/GenBank/DDBJ whole genome shotgun (WGS) entry which is preliminary data.</text>
</comment>
<protein>
    <submittedName>
        <fullName evidence="1">Uncharacterized protein</fullName>
    </submittedName>
</protein>
<evidence type="ECO:0000313" key="2">
    <source>
        <dbReference type="Proteomes" id="UP001501081"/>
    </source>
</evidence>
<keyword evidence="2" id="KW-1185">Reference proteome</keyword>
<reference evidence="2" key="1">
    <citation type="journal article" date="2019" name="Int. J. Syst. Evol. Microbiol.">
        <title>The Global Catalogue of Microorganisms (GCM) 10K type strain sequencing project: providing services to taxonomists for standard genome sequencing and annotation.</title>
        <authorList>
            <consortium name="The Broad Institute Genomics Platform"/>
            <consortium name="The Broad Institute Genome Sequencing Center for Infectious Disease"/>
            <person name="Wu L."/>
            <person name="Ma J."/>
        </authorList>
    </citation>
    <scope>NUCLEOTIDE SEQUENCE [LARGE SCALE GENOMIC DNA]</scope>
    <source>
        <strain evidence="2">JCM 17338</strain>
    </source>
</reference>
<dbReference type="Proteomes" id="UP001501081">
    <property type="component" value="Unassembled WGS sequence"/>
</dbReference>
<sequence>MGLWDMPSGPIYFNLKLWALVLANACQTSGTHLTYFIMQKVPFTPEGVSDLLSQIYALPDPQLQQEAAACAANFRLWMENNFILEDSQLAFLEQIDDQFIATAASEMQYFISGRLPISLIKEEHQKLKEEDDRGKLIDLGKNRQSSFDSELGFSELQSLTFTISYSEN</sequence>
<gene>
    <name evidence="1" type="ORF">GCM10022246_25920</name>
</gene>
<dbReference type="EMBL" id="BAABAK010000015">
    <property type="protein sequence ID" value="GAA3972426.1"/>
    <property type="molecule type" value="Genomic_DNA"/>
</dbReference>
<evidence type="ECO:0000313" key="1">
    <source>
        <dbReference type="EMBL" id="GAA3972426.1"/>
    </source>
</evidence>
<proteinExistence type="predicted"/>
<accession>A0ABP7PWS2</accession>
<name>A0ABP7PWS2_9SPHI</name>